<evidence type="ECO:0000313" key="3">
    <source>
        <dbReference type="EMBL" id="KAJ4389980.1"/>
    </source>
</evidence>
<dbReference type="AlphaFoldDB" id="A0A9W8YQG7"/>
<keyword evidence="4" id="KW-1185">Reference proteome</keyword>
<gene>
    <name evidence="3" type="primary">ENP1</name>
    <name evidence="3" type="ORF">N0V93_007453</name>
</gene>
<evidence type="ECO:0000313" key="4">
    <source>
        <dbReference type="Proteomes" id="UP001140453"/>
    </source>
</evidence>
<dbReference type="PANTHER" id="PTHR12821:SF0">
    <property type="entry name" value="BYSTIN"/>
    <property type="match status" value="1"/>
</dbReference>
<dbReference type="GO" id="GO:0005737">
    <property type="term" value="C:cytoplasm"/>
    <property type="evidence" value="ECO:0007669"/>
    <property type="project" value="TreeGrafter"/>
</dbReference>
<dbReference type="GO" id="GO:0005730">
    <property type="term" value="C:nucleolus"/>
    <property type="evidence" value="ECO:0007669"/>
    <property type="project" value="TreeGrafter"/>
</dbReference>
<comment type="similarity">
    <text evidence="1">Belongs to the bystin family.</text>
</comment>
<name>A0A9W8YQG7_9PEZI</name>
<comment type="caution">
    <text evidence="3">The sequence shown here is derived from an EMBL/GenBank/DDBJ whole genome shotgun (WGS) entry which is preliminary data.</text>
</comment>
<proteinExistence type="inferred from homology"/>
<accession>A0A9W8YQG7</accession>
<reference evidence="3" key="1">
    <citation type="submission" date="2022-10" db="EMBL/GenBank/DDBJ databases">
        <title>Tapping the CABI collections for fungal endophytes: first genome assemblies for Collariella, Neodidymelliopsis, Ascochyta clinopodiicola, Didymella pomorum, Didymosphaeria variabile, Neocosmospora piperis and Neocucurbitaria cava.</title>
        <authorList>
            <person name="Hill R."/>
        </authorList>
    </citation>
    <scope>NUCLEOTIDE SEQUENCE</scope>
    <source>
        <strain evidence="3">IMI 355082</strain>
    </source>
</reference>
<dbReference type="GO" id="GO:0006364">
    <property type="term" value="P:rRNA processing"/>
    <property type="evidence" value="ECO:0007669"/>
    <property type="project" value="TreeGrafter"/>
</dbReference>
<evidence type="ECO:0000256" key="1">
    <source>
        <dbReference type="ARBA" id="ARBA00007114"/>
    </source>
</evidence>
<protein>
    <submittedName>
        <fullName evidence="3">SnoRNA-binding rRNA-processing protein</fullName>
    </submittedName>
</protein>
<feature type="compositionally biased region" description="Basic and acidic residues" evidence="2">
    <location>
        <begin position="49"/>
        <end position="59"/>
    </location>
</feature>
<dbReference type="Proteomes" id="UP001140453">
    <property type="component" value="Unassembled WGS sequence"/>
</dbReference>
<dbReference type="OrthoDB" id="2192561at2759"/>
<evidence type="ECO:0000256" key="2">
    <source>
        <dbReference type="SAM" id="MobiDB-lite"/>
    </source>
</evidence>
<dbReference type="Pfam" id="PF05291">
    <property type="entry name" value="Bystin"/>
    <property type="match status" value="1"/>
</dbReference>
<dbReference type="GO" id="GO:0030515">
    <property type="term" value="F:snoRNA binding"/>
    <property type="evidence" value="ECO:0007669"/>
    <property type="project" value="TreeGrafter"/>
</dbReference>
<feature type="region of interest" description="Disordered" evidence="2">
    <location>
        <begin position="1"/>
        <end position="114"/>
    </location>
</feature>
<dbReference type="PANTHER" id="PTHR12821">
    <property type="entry name" value="BYSTIN"/>
    <property type="match status" value="1"/>
</dbReference>
<feature type="compositionally biased region" description="Acidic residues" evidence="2">
    <location>
        <begin position="103"/>
        <end position="114"/>
    </location>
</feature>
<organism evidence="3 4">
    <name type="scientific">Gnomoniopsis smithogilvyi</name>
    <dbReference type="NCBI Taxonomy" id="1191159"/>
    <lineage>
        <taxon>Eukaryota</taxon>
        <taxon>Fungi</taxon>
        <taxon>Dikarya</taxon>
        <taxon>Ascomycota</taxon>
        <taxon>Pezizomycotina</taxon>
        <taxon>Sordariomycetes</taxon>
        <taxon>Sordariomycetidae</taxon>
        <taxon>Diaporthales</taxon>
        <taxon>Gnomoniaceae</taxon>
        <taxon>Gnomoniopsis</taxon>
    </lineage>
</organism>
<sequence length="502" mass="55358">MTFQTQAHKMPKATTPTAASGRRHNPLETDIVGGSGILRSGKSGKKSKSKPEKNEEHYVNSKQSATILQLGRELADEHEGASTAAEPQKSAFDADSRFAPGEGEQDGEAYGDEDAWGDEEEDIEVDEAEIAPEDLAMFNKFLSADEEDPLLKHGWDLKPGAGEEQQQQQGGTNLADLIMEKINAFESGGGEMEEMGGMDDFPEEDLPPKVIEVYAKCGMILSRWRSGPLPKPVKILPTVPDWERIIQVAEPENWTPNAIYAMTRIFTSSKPAIVQRWLEMVVLPKVRDDIYETKKLNVHLYNSLKKGLYKPSAFFKGIVFALIGSGSCTLREAHIISSVMARVSVPVLHSAAGLKGLCDLAAQQASNGESAASTNIFIKTLLDKGLALPYQVIDALVFFFLRFRSTDPAAVKEAEAMDRPSENKIARQLPVLWHQCLLSFAQRYRNDINEDQREALLDLLLTHGHYGIGPEIRRELIAGRGRGVPVEPQGQAFDGDDTMQVD</sequence>
<dbReference type="InterPro" id="IPR007955">
    <property type="entry name" value="Bystin"/>
</dbReference>
<dbReference type="EMBL" id="JAPEVB010000004">
    <property type="protein sequence ID" value="KAJ4389980.1"/>
    <property type="molecule type" value="Genomic_DNA"/>
</dbReference>
<dbReference type="GO" id="GO:0030688">
    <property type="term" value="C:preribosome, small subunit precursor"/>
    <property type="evidence" value="ECO:0007669"/>
    <property type="project" value="TreeGrafter"/>
</dbReference>